<evidence type="ECO:0000313" key="1">
    <source>
        <dbReference type="EMBL" id="QBO63851.1"/>
    </source>
</evidence>
<accession>A0A482GDJ7</accession>
<proteinExistence type="predicted"/>
<keyword evidence="2" id="KW-1185">Reference proteome</keyword>
<gene>
    <name evidence="1" type="ORF">Goslar_00058</name>
</gene>
<organismHost>
    <name type="scientific">Escherichia coli</name>
    <dbReference type="NCBI Taxonomy" id="562"/>
</organismHost>
<evidence type="ECO:0000313" key="2">
    <source>
        <dbReference type="Proteomes" id="UP000294673"/>
    </source>
</evidence>
<dbReference type="InterPro" id="IPR024413">
    <property type="entry name" value="Phage_phiKZ_Orf92_int-head"/>
</dbReference>
<dbReference type="Pfam" id="PF12699">
    <property type="entry name" value="phiKZ_IP"/>
    <property type="match status" value="1"/>
</dbReference>
<reference evidence="1 2" key="1">
    <citation type="submission" date="2018-12" db="EMBL/GenBank/DDBJ databases">
        <title>Still something new to discover - new insights into E. coli phage diversity and taxonomy.</title>
        <authorList>
            <person name="Korf I.H.E."/>
            <person name="Adriaennsens E."/>
            <person name="Dreiseikelmann B."/>
            <person name="Kropinski A."/>
            <person name="Nimtz M."/>
            <person name="Meier-Kolthoff J.P."/>
            <person name="Rohde M."/>
            <person name="van Raaij M."/>
            <person name="Wittmann J."/>
        </authorList>
    </citation>
    <scope>NUCLEOTIDE SEQUENCE [LARGE SCALE GENOMIC DNA]</scope>
</reference>
<dbReference type="Proteomes" id="UP000294673">
    <property type="component" value="Segment"/>
</dbReference>
<dbReference type="EMBL" id="MK327938">
    <property type="protein sequence ID" value="QBO63851.1"/>
    <property type="molecule type" value="Genomic_DNA"/>
</dbReference>
<name>A0A482GDJ7_BPGOS</name>
<protein>
    <submittedName>
        <fullName evidence="1">Uncharacterized protein</fullName>
    </submittedName>
</protein>
<organism evidence="1 2">
    <name type="scientific">Escherichia phage vB_EcoM_Goslar</name>
    <dbReference type="NCBI Taxonomy" id="2502409"/>
    <lineage>
        <taxon>Viruses</taxon>
        <taxon>Duplodnaviria</taxon>
        <taxon>Heunggongvirae</taxon>
        <taxon>Uroviricota</taxon>
        <taxon>Caudoviricetes</taxon>
        <taxon>Chimalliviridae</taxon>
        <taxon>Goslarvirus</taxon>
        <taxon>Goslarvirus goslar</taxon>
    </lineage>
</organism>
<sequence>MPSIFDRLVANPSNAQLVQLAAEIDPDAAATVEAEPAADAAPADETVVAELTERAEIAEDTAAETELAIEVRGDIEQVDAVVIEIAKDDETAEAMDEAMDELTETVVATESYLKDGGMSAQTAQEHMRNLKRLCGTIGFKLPETMPSFESFGGSASRYDATNMIFLEEQKWWQKLWATIKNFLKTSWETFVKFMDRIFDGATKLKARAAKLKEMIGKRKGAAKNTKVKLGGGVSGYIGGDDLVTGATKIADTFEKAMKAADDRADKFVGTVVAKSHTEYADKLNAPAIADVAGPAGWGFKANDGKVTWERSGEAKEVEATVLSLNQLAAAVSGVEALADKLLALKGNIGKKSQGFKDAVKFGDDMEADLSKKGEVSAQEKQRVQAVLSALKDARSCYVNPQTGLMKYGVQAGNAVLDGVAKMLKEYGGQAAEKPADAAQQ</sequence>